<feature type="transmembrane region" description="Helical" evidence="1">
    <location>
        <begin position="58"/>
        <end position="81"/>
    </location>
</feature>
<dbReference type="OrthoDB" id="7867991at2"/>
<keyword evidence="1" id="KW-1133">Transmembrane helix</keyword>
<evidence type="ECO:0000313" key="4">
    <source>
        <dbReference type="Proteomes" id="UP000051086"/>
    </source>
</evidence>
<dbReference type="Proteomes" id="UP000051887">
    <property type="component" value="Unassembled WGS sequence"/>
</dbReference>
<evidence type="ECO:0000313" key="3">
    <source>
        <dbReference type="EMBL" id="CUH70484.1"/>
    </source>
</evidence>
<reference evidence="3 5" key="2">
    <citation type="submission" date="2015-09" db="EMBL/GenBank/DDBJ databases">
        <authorList>
            <consortium name="Swine Surveillance"/>
        </authorList>
    </citation>
    <scope>NUCLEOTIDE SEQUENCE [LARGE SCALE GENOMIC DNA]</scope>
    <source>
        <strain evidence="3 5">5120</strain>
    </source>
</reference>
<organism evidence="3 5">
    <name type="scientific">Thalassovita autumnalis</name>
    <dbReference type="NCBI Taxonomy" id="2072972"/>
    <lineage>
        <taxon>Bacteria</taxon>
        <taxon>Pseudomonadati</taxon>
        <taxon>Pseudomonadota</taxon>
        <taxon>Alphaproteobacteria</taxon>
        <taxon>Rhodobacterales</taxon>
        <taxon>Roseobacteraceae</taxon>
        <taxon>Thalassovita</taxon>
    </lineage>
</organism>
<dbReference type="AlphaFoldDB" id="A0A0N7LV58"/>
<gene>
    <name evidence="2" type="ORF">TL5118_01280</name>
    <name evidence="3" type="ORF">TL5120_00261</name>
</gene>
<accession>A0A0N7LV58</accession>
<keyword evidence="4" id="KW-1185">Reference proteome</keyword>
<dbReference type="Proteomes" id="UP000051086">
    <property type="component" value="Unassembled WGS sequence"/>
</dbReference>
<dbReference type="RefSeq" id="WP_058241832.1">
    <property type="nucleotide sequence ID" value="NZ_CYSB01000025.1"/>
</dbReference>
<keyword evidence="1" id="KW-0472">Membrane</keyword>
<dbReference type="EMBL" id="CYSC01000007">
    <property type="protein sequence ID" value="CUH70484.1"/>
    <property type="molecule type" value="Genomic_DNA"/>
</dbReference>
<proteinExistence type="predicted"/>
<evidence type="ECO:0000313" key="2">
    <source>
        <dbReference type="EMBL" id="CUH65378.1"/>
    </source>
</evidence>
<evidence type="ECO:0000313" key="5">
    <source>
        <dbReference type="Proteomes" id="UP000051887"/>
    </source>
</evidence>
<evidence type="ECO:0000256" key="1">
    <source>
        <dbReference type="SAM" id="Phobius"/>
    </source>
</evidence>
<keyword evidence="1" id="KW-0812">Transmembrane</keyword>
<feature type="transmembrane region" description="Helical" evidence="1">
    <location>
        <begin position="87"/>
        <end position="105"/>
    </location>
</feature>
<dbReference type="EMBL" id="CYSB01000025">
    <property type="protein sequence ID" value="CUH65378.1"/>
    <property type="molecule type" value="Genomic_DNA"/>
</dbReference>
<protein>
    <submittedName>
        <fullName evidence="3">Uncharacterized protein</fullName>
    </submittedName>
</protein>
<sequence length="189" mass="19931">MDMTSGRKIAQQMADGVVEPVLAMPKRAEPLVETGRFGPTLDALQLSQAQAGSILRSLMTFFGVVLCLAAFGLWLVPAAVATPASQVIRAGLTFLFIGAGFALYCQGRNTNEATTMELDLRGGELRQVSVGQTGRAQIIARYALADLNCVSTGSGEVCLHSATGQELICLQGDAAAQVARFYSPGYTLN</sequence>
<name>A0A0N7LV58_9RHOB</name>
<reference evidence="2 4" key="1">
    <citation type="submission" date="2015-09" db="EMBL/GenBank/DDBJ databases">
        <authorList>
            <person name="Rodrigo-Torres L."/>
            <person name="Arahal D.R."/>
        </authorList>
    </citation>
    <scope>NUCLEOTIDE SEQUENCE [LARGE SCALE GENOMIC DNA]</scope>
    <source>
        <strain evidence="2 4">CECT 5118</strain>
    </source>
</reference>